<feature type="transmembrane region" description="Helical" evidence="14">
    <location>
        <begin position="53"/>
        <end position="69"/>
    </location>
</feature>
<dbReference type="InterPro" id="IPR036259">
    <property type="entry name" value="MFS_trans_sf"/>
</dbReference>
<evidence type="ECO:0000256" key="2">
    <source>
        <dbReference type="ARBA" id="ARBA00004651"/>
    </source>
</evidence>
<dbReference type="GO" id="GO:0046677">
    <property type="term" value="P:response to antibiotic"/>
    <property type="evidence" value="ECO:0007669"/>
    <property type="project" value="UniProtKB-KW"/>
</dbReference>
<dbReference type="AlphaFoldDB" id="A0A0B5L5S0"/>
<feature type="domain" description="Major facilitator superfamily (MFS) profile" evidence="15">
    <location>
        <begin position="15"/>
        <end position="455"/>
    </location>
</feature>
<protein>
    <recommendedName>
        <fullName evidence="13">Tetracycline resistance protein</fullName>
    </recommendedName>
</protein>
<evidence type="ECO:0000256" key="1">
    <source>
        <dbReference type="ARBA" id="ARBA00003279"/>
    </source>
</evidence>
<evidence type="ECO:0000256" key="9">
    <source>
        <dbReference type="ARBA" id="ARBA00022989"/>
    </source>
</evidence>
<keyword evidence="10" id="KW-0406">Ion transport</keyword>
<evidence type="ECO:0000256" key="6">
    <source>
        <dbReference type="ARBA" id="ARBA00022475"/>
    </source>
</evidence>
<feature type="transmembrane region" description="Helical" evidence="14">
    <location>
        <begin position="388"/>
        <end position="408"/>
    </location>
</feature>
<organism evidence="16">
    <name type="scientific">Staphylococcus haemolyticus</name>
    <dbReference type="NCBI Taxonomy" id="1283"/>
    <lineage>
        <taxon>Bacteria</taxon>
        <taxon>Bacillati</taxon>
        <taxon>Bacillota</taxon>
        <taxon>Bacilli</taxon>
        <taxon>Bacillales</taxon>
        <taxon>Staphylococcaceae</taxon>
        <taxon>Staphylococcus</taxon>
    </lineage>
</organism>
<dbReference type="Gene3D" id="1.20.1720.10">
    <property type="entry name" value="Multidrug resistance protein D"/>
    <property type="match status" value="1"/>
</dbReference>
<dbReference type="SUPFAM" id="SSF103473">
    <property type="entry name" value="MFS general substrate transporter"/>
    <property type="match status" value="1"/>
</dbReference>
<evidence type="ECO:0000256" key="13">
    <source>
        <dbReference type="ARBA" id="ARBA00040630"/>
    </source>
</evidence>
<comment type="subcellular location">
    <subcellularLocation>
        <location evidence="2">Cell membrane</location>
        <topology evidence="2">Multi-pass membrane protein</topology>
    </subcellularLocation>
</comment>
<dbReference type="PANTHER" id="PTHR23501:SF188">
    <property type="entry name" value="TETRACYCLINE RESISTANCE PROTEIN"/>
    <property type="match status" value="1"/>
</dbReference>
<reference evidence="16" key="1">
    <citation type="journal article" date="2015" name="Antimicrob. Agents Chemother.">
        <title>Coexistence of heavy metal and antibiotic resistance within a novel composite staphylococcal cassette chromosome in a Staphylococcus haemolyticus isolate from bovine mastitis milk.</title>
        <authorList>
            <person name="Xue H."/>
            <person name="Wu Z."/>
            <person name="Li L."/>
            <person name="Li F."/>
            <person name="Wang Y."/>
            <person name="Zhao X."/>
        </authorList>
    </citation>
    <scope>NUCLEOTIDE SEQUENCE</scope>
    <source>
        <strain evidence="16">NW19A</strain>
    </source>
</reference>
<dbReference type="PANTHER" id="PTHR23501">
    <property type="entry name" value="MAJOR FACILITATOR SUPERFAMILY"/>
    <property type="match status" value="1"/>
</dbReference>
<dbReference type="EMBL" id="LORN02000016">
    <property type="protein sequence ID" value="PNN20094.1"/>
    <property type="molecule type" value="Genomic_DNA"/>
</dbReference>
<feature type="transmembrane region" description="Helical" evidence="14">
    <location>
        <begin position="294"/>
        <end position="316"/>
    </location>
</feature>
<dbReference type="EMBL" id="KM369884">
    <property type="protein sequence ID" value="AJG43793.1"/>
    <property type="molecule type" value="Genomic_DNA"/>
</dbReference>
<keyword evidence="4" id="KW-0813">Transport</keyword>
<feature type="transmembrane region" description="Helical" evidence="14">
    <location>
        <begin position="198"/>
        <end position="217"/>
    </location>
</feature>
<evidence type="ECO:0000259" key="15">
    <source>
        <dbReference type="PROSITE" id="PS50850"/>
    </source>
</evidence>
<dbReference type="NCBIfam" id="NF012175">
    <property type="entry name" value="tet_MFS_L_K_45"/>
    <property type="match status" value="1"/>
</dbReference>
<keyword evidence="12" id="KW-0046">Antibiotic resistance</keyword>
<dbReference type="Pfam" id="PF07690">
    <property type="entry name" value="MFS_1"/>
    <property type="match status" value="1"/>
</dbReference>
<evidence type="ECO:0000256" key="7">
    <source>
        <dbReference type="ARBA" id="ARBA00022692"/>
    </source>
</evidence>
<evidence type="ECO:0000256" key="3">
    <source>
        <dbReference type="ARBA" id="ARBA00007520"/>
    </source>
</evidence>
<feature type="transmembrane region" description="Helical" evidence="14">
    <location>
        <begin position="12"/>
        <end position="33"/>
    </location>
</feature>
<comment type="function">
    <text evidence="1">Resistance to tetracycline by an active tetracycline efflux. This is an energy-dependent process that decreases the accumulation of the antibiotic in whole cells. This protein functions as a metal-tetracycline/H(+) antiporter.</text>
</comment>
<evidence type="ECO:0000256" key="11">
    <source>
        <dbReference type="ARBA" id="ARBA00023136"/>
    </source>
</evidence>
<dbReference type="SMR" id="A0A0B5L5S0"/>
<gene>
    <name evidence="16" type="primary">tetK</name>
    <name evidence="17" type="ORF">AL503_014075</name>
</gene>
<keyword evidence="5" id="KW-0050">Antiport</keyword>
<dbReference type="PRINTS" id="PR01036">
    <property type="entry name" value="TCRTETB"/>
</dbReference>
<dbReference type="Gene3D" id="1.20.1250.20">
    <property type="entry name" value="MFS general substrate transporter like domains"/>
    <property type="match status" value="1"/>
</dbReference>
<feature type="transmembrane region" description="Helical" evidence="14">
    <location>
        <begin position="104"/>
        <end position="128"/>
    </location>
</feature>
<sequence>MFSLYKKFKGLFYSVLFWLCILSFFSVLNEMVLNVSLPDIANHFNTTPGITNWVNTAYMLTFSIGTAVYGKLSDYINIKKLLIIGISLSCLGSLIAFIGHNHFFILIFGRLVQGVGSAAFPSLIMVVVARNITRKKQGKAFGFIGSIVALGEGLGPSIGGIIAHYIHWSYLLILPMITIVTIPFLIKVMVPGKSTKNTLDIVGIVLMSISIICFMLFTTNYNWTFLILFTIFFVIFIKHISRVSNPFINPKLGKNIPFMLGLFSGGLIFSIVAGFISMVPYMMKTIYHVNVATIGNSVIFPGTMSVIVFGYFGGFLVDRKGSLFVFILGSLSISISFLTIAFFVEFSMWLTTFMFIFVMGGLSFTKTVISKIVSSSLSEEEVASGMSLLNFTSFLSEGTGIAIVGGLLSLQLINRKLVLEFINYSSGVYSNILVAMAILIILCCLLTIIVFKRSEKQFE</sequence>
<dbReference type="GeneID" id="97229384"/>
<evidence type="ECO:0000256" key="10">
    <source>
        <dbReference type="ARBA" id="ARBA00023065"/>
    </source>
</evidence>
<reference evidence="17 18" key="2">
    <citation type="submission" date="2017-12" db="EMBL/GenBank/DDBJ databases">
        <title>FDA dAtabase for Regulatory Grade micrObial Sequences (FDA-ARGOS): Supporting development and validation of Infectious Disease Dx tests.</title>
        <authorList>
            <person name="Hoffmann M."/>
            <person name="Allard M."/>
            <person name="Evans P."/>
            <person name="Brown E."/>
            <person name="Tallon L."/>
            <person name="Sadzewicz L."/>
            <person name="Sengamalay N."/>
            <person name="Ott S."/>
            <person name="Godinez A."/>
            <person name="Nagaraj S."/>
            <person name="Vavikolanu K."/>
            <person name="Aluvathingal J."/>
            <person name="Nadendla S."/>
            <person name="Sichtig H."/>
        </authorList>
    </citation>
    <scope>NUCLEOTIDE SEQUENCE [LARGE SCALE GENOMIC DNA]</scope>
    <source>
        <strain evidence="17 18">FDAARGOS_148</strain>
    </source>
</reference>
<dbReference type="GO" id="GO:0015297">
    <property type="term" value="F:antiporter activity"/>
    <property type="evidence" value="ECO:0007669"/>
    <property type="project" value="UniProtKB-KW"/>
</dbReference>
<dbReference type="InterPro" id="IPR020846">
    <property type="entry name" value="MFS_dom"/>
</dbReference>
<proteinExistence type="inferred from homology"/>
<dbReference type="RefSeq" id="WP_000492283.1">
    <property type="nucleotide sequence ID" value="NZ_CAJCFY010000043.1"/>
</dbReference>
<feature type="transmembrane region" description="Helical" evidence="14">
    <location>
        <begin position="223"/>
        <end position="240"/>
    </location>
</feature>
<keyword evidence="8" id="KW-0375">Hydrogen ion transport</keyword>
<keyword evidence="9 14" id="KW-1133">Transmembrane helix</keyword>
<feature type="transmembrane region" description="Helical" evidence="14">
    <location>
        <begin position="140"/>
        <end position="162"/>
    </location>
</feature>
<feature type="transmembrane region" description="Helical" evidence="14">
    <location>
        <begin position="428"/>
        <end position="451"/>
    </location>
</feature>
<evidence type="ECO:0000256" key="14">
    <source>
        <dbReference type="SAM" id="Phobius"/>
    </source>
</evidence>
<keyword evidence="11 14" id="KW-0472">Membrane</keyword>
<feature type="transmembrane region" description="Helical" evidence="14">
    <location>
        <begin position="323"/>
        <end position="343"/>
    </location>
</feature>
<dbReference type="PROSITE" id="PS50850">
    <property type="entry name" value="MFS"/>
    <property type="match status" value="1"/>
</dbReference>
<feature type="transmembrane region" description="Helical" evidence="14">
    <location>
        <begin position="81"/>
        <end position="98"/>
    </location>
</feature>
<accession>A0A0B5L5S0</accession>
<evidence type="ECO:0000256" key="12">
    <source>
        <dbReference type="ARBA" id="ARBA00023251"/>
    </source>
</evidence>
<feature type="transmembrane region" description="Helical" evidence="14">
    <location>
        <begin position="260"/>
        <end position="282"/>
    </location>
</feature>
<dbReference type="InterPro" id="IPR011701">
    <property type="entry name" value="MFS"/>
</dbReference>
<dbReference type="GO" id="GO:1902600">
    <property type="term" value="P:proton transmembrane transport"/>
    <property type="evidence" value="ECO:0007669"/>
    <property type="project" value="UniProtKB-KW"/>
</dbReference>
<evidence type="ECO:0000256" key="5">
    <source>
        <dbReference type="ARBA" id="ARBA00022449"/>
    </source>
</evidence>
<comment type="similarity">
    <text evidence="3">Belongs to the major facilitator superfamily. TCR/Tet family.</text>
</comment>
<dbReference type="CDD" id="cd17321">
    <property type="entry name" value="MFS_MMR_MDR_like"/>
    <property type="match status" value="1"/>
</dbReference>
<evidence type="ECO:0000313" key="18">
    <source>
        <dbReference type="Proteomes" id="UP000053523"/>
    </source>
</evidence>
<dbReference type="Proteomes" id="UP000053523">
    <property type="component" value="Unassembled WGS sequence"/>
</dbReference>
<feature type="transmembrane region" description="Helical" evidence="14">
    <location>
        <begin position="349"/>
        <end position="368"/>
    </location>
</feature>
<dbReference type="GO" id="GO:0005886">
    <property type="term" value="C:plasma membrane"/>
    <property type="evidence" value="ECO:0007669"/>
    <property type="project" value="UniProtKB-SubCell"/>
</dbReference>
<evidence type="ECO:0000313" key="16">
    <source>
        <dbReference type="EMBL" id="AJG43793.1"/>
    </source>
</evidence>
<keyword evidence="7 14" id="KW-0812">Transmembrane</keyword>
<keyword evidence="6" id="KW-1003">Cell membrane</keyword>
<dbReference type="NCBIfam" id="NF012183">
    <property type="entry name" value="tet_MFS_K"/>
    <property type="match status" value="1"/>
</dbReference>
<evidence type="ECO:0000256" key="4">
    <source>
        <dbReference type="ARBA" id="ARBA00022448"/>
    </source>
</evidence>
<evidence type="ECO:0000313" key="17">
    <source>
        <dbReference type="EMBL" id="PNN20094.1"/>
    </source>
</evidence>
<feature type="transmembrane region" description="Helical" evidence="14">
    <location>
        <begin position="168"/>
        <end position="186"/>
    </location>
</feature>
<name>A0A0B5L5S0_STAHA</name>
<evidence type="ECO:0000256" key="8">
    <source>
        <dbReference type="ARBA" id="ARBA00022781"/>
    </source>
</evidence>